<name>A0A1I2ELL0_9BACT</name>
<dbReference type="GO" id="GO:0016853">
    <property type="term" value="F:isomerase activity"/>
    <property type="evidence" value="ECO:0007669"/>
    <property type="project" value="UniProtKB-KW"/>
</dbReference>
<protein>
    <submittedName>
        <fullName evidence="2">Ketosteroid isomerase-related protein</fullName>
    </submittedName>
</protein>
<dbReference type="EMBL" id="FOMX01000023">
    <property type="protein sequence ID" value="SFE93497.1"/>
    <property type="molecule type" value="Genomic_DNA"/>
</dbReference>
<organism evidence="2 3">
    <name type="scientific">Nannocystis exedens</name>
    <dbReference type="NCBI Taxonomy" id="54"/>
    <lineage>
        <taxon>Bacteria</taxon>
        <taxon>Pseudomonadati</taxon>
        <taxon>Myxococcota</taxon>
        <taxon>Polyangia</taxon>
        <taxon>Nannocystales</taxon>
        <taxon>Nannocystaceae</taxon>
        <taxon>Nannocystis</taxon>
    </lineage>
</organism>
<dbReference type="Proteomes" id="UP000199400">
    <property type="component" value="Unassembled WGS sequence"/>
</dbReference>
<accession>A0A1I2ELL0</accession>
<proteinExistence type="predicted"/>
<dbReference type="InterPro" id="IPR037401">
    <property type="entry name" value="SnoaL-like"/>
</dbReference>
<dbReference type="InterPro" id="IPR032710">
    <property type="entry name" value="NTF2-like_dom_sf"/>
</dbReference>
<evidence type="ECO:0000313" key="3">
    <source>
        <dbReference type="Proteomes" id="UP000199400"/>
    </source>
</evidence>
<feature type="domain" description="SnoaL-like" evidence="1">
    <location>
        <begin position="16"/>
        <end position="127"/>
    </location>
</feature>
<reference evidence="3" key="1">
    <citation type="submission" date="2016-10" db="EMBL/GenBank/DDBJ databases">
        <authorList>
            <person name="Varghese N."/>
            <person name="Submissions S."/>
        </authorList>
    </citation>
    <scope>NUCLEOTIDE SEQUENCE [LARGE SCALE GENOMIC DNA]</scope>
    <source>
        <strain evidence="3">ATCC 25963</strain>
    </source>
</reference>
<dbReference type="Pfam" id="PF12680">
    <property type="entry name" value="SnoaL_2"/>
    <property type="match status" value="1"/>
</dbReference>
<dbReference type="AlphaFoldDB" id="A0A1I2ELL0"/>
<keyword evidence="3" id="KW-1185">Reference proteome</keyword>
<dbReference type="Gene3D" id="3.10.450.50">
    <property type="match status" value="1"/>
</dbReference>
<dbReference type="RefSeq" id="WP_096331763.1">
    <property type="nucleotide sequence ID" value="NZ_FOMX01000023.1"/>
</dbReference>
<dbReference type="SUPFAM" id="SSF54427">
    <property type="entry name" value="NTF2-like"/>
    <property type="match status" value="1"/>
</dbReference>
<dbReference type="OrthoDB" id="3475938at2"/>
<keyword evidence="2" id="KW-0413">Isomerase</keyword>
<evidence type="ECO:0000313" key="2">
    <source>
        <dbReference type="EMBL" id="SFE93497.1"/>
    </source>
</evidence>
<evidence type="ECO:0000259" key="1">
    <source>
        <dbReference type="Pfam" id="PF12680"/>
    </source>
</evidence>
<gene>
    <name evidence="2" type="ORF">SAMN02745121_06113</name>
</gene>
<sequence length="138" mass="15322">MTEPTDRESDNLALATRFLQAVEAGATGEALAAFFHPDLVQHELPNRLFPAGVRRDREAVLASAARGAALMRSQRYTLVDAMAQGDRVVLEVDWAGTLAVPLRDLPAGYEMRARQALFLELRDGQIATMRNYDCFEPF</sequence>